<evidence type="ECO:0000256" key="1">
    <source>
        <dbReference type="SAM" id="MobiDB-lite"/>
    </source>
</evidence>
<name>A0A4Z2J866_9TELE</name>
<evidence type="ECO:0000313" key="2">
    <source>
        <dbReference type="EMBL" id="TNN86369.1"/>
    </source>
</evidence>
<protein>
    <submittedName>
        <fullName evidence="2">Uncharacterized protein</fullName>
    </submittedName>
</protein>
<dbReference type="Proteomes" id="UP000314294">
    <property type="component" value="Unassembled WGS sequence"/>
</dbReference>
<dbReference type="AlphaFoldDB" id="A0A4Z2J866"/>
<keyword evidence="3" id="KW-1185">Reference proteome</keyword>
<feature type="compositionally biased region" description="Basic residues" evidence="1">
    <location>
        <begin position="55"/>
        <end position="67"/>
    </location>
</feature>
<organism evidence="2 3">
    <name type="scientific">Liparis tanakae</name>
    <name type="common">Tanaka's snailfish</name>
    <dbReference type="NCBI Taxonomy" id="230148"/>
    <lineage>
        <taxon>Eukaryota</taxon>
        <taxon>Metazoa</taxon>
        <taxon>Chordata</taxon>
        <taxon>Craniata</taxon>
        <taxon>Vertebrata</taxon>
        <taxon>Euteleostomi</taxon>
        <taxon>Actinopterygii</taxon>
        <taxon>Neopterygii</taxon>
        <taxon>Teleostei</taxon>
        <taxon>Neoteleostei</taxon>
        <taxon>Acanthomorphata</taxon>
        <taxon>Eupercaria</taxon>
        <taxon>Perciformes</taxon>
        <taxon>Cottioidei</taxon>
        <taxon>Cottales</taxon>
        <taxon>Liparidae</taxon>
        <taxon>Liparis</taxon>
    </lineage>
</organism>
<accession>A0A4Z2J866</accession>
<feature type="region of interest" description="Disordered" evidence="1">
    <location>
        <begin position="1"/>
        <end position="84"/>
    </location>
</feature>
<gene>
    <name evidence="2" type="ORF">EYF80_003454</name>
</gene>
<comment type="caution">
    <text evidence="2">The sequence shown here is derived from an EMBL/GenBank/DDBJ whole genome shotgun (WGS) entry which is preliminary data.</text>
</comment>
<proteinExistence type="predicted"/>
<feature type="compositionally biased region" description="Basic and acidic residues" evidence="1">
    <location>
        <begin position="68"/>
        <end position="84"/>
    </location>
</feature>
<sequence length="206" mass="22772">MESSTQVDEHSLQCPIATSHDGPDRADEGENLGFDSWIVPKTSNSLVHTKADWRRRGRRSEGKRRKQGERERRGPGHEYRKEKGNRSYAERIVISAQRMMEIIPEMAEHLHLLRNLSSCSTAIALIHRIAYSAFFTAPSAAARCSSLFGHQVSVQVRGGLELERGRLAVGEAGRLEDSCCVGSEAEGGEVLVYTAPLPLSFPLSSL</sequence>
<dbReference type="EMBL" id="SRLO01000016">
    <property type="protein sequence ID" value="TNN86369.1"/>
    <property type="molecule type" value="Genomic_DNA"/>
</dbReference>
<reference evidence="2 3" key="1">
    <citation type="submission" date="2019-03" db="EMBL/GenBank/DDBJ databases">
        <title>First draft genome of Liparis tanakae, snailfish: a comprehensive survey of snailfish specific genes.</title>
        <authorList>
            <person name="Kim W."/>
            <person name="Song I."/>
            <person name="Jeong J.-H."/>
            <person name="Kim D."/>
            <person name="Kim S."/>
            <person name="Ryu S."/>
            <person name="Song J.Y."/>
            <person name="Lee S.K."/>
        </authorList>
    </citation>
    <scope>NUCLEOTIDE SEQUENCE [LARGE SCALE GENOMIC DNA]</scope>
    <source>
        <tissue evidence="2">Muscle</tissue>
    </source>
</reference>
<evidence type="ECO:0000313" key="3">
    <source>
        <dbReference type="Proteomes" id="UP000314294"/>
    </source>
</evidence>